<dbReference type="PANTHER" id="PTHR30251:SF2">
    <property type="entry name" value="FIMBRIAL CHAPERONE YADV-RELATED"/>
    <property type="match status" value="1"/>
</dbReference>
<sequence>MLDGTRFIFEEGNKNISVVVNNKSQQTYGGQVWVENLLLPNSEIAFVPVPSFFKIDKEQNQLIRLLKVTDDMPKDKESIFRLNIQEIPPINKSKPNAVVIAVNTQVKLIYRPKSLINKRENEEEKIFLKTKGDQLSLINPTPYYFAITSIKIDGHNASVSKDLSFKLGTFAPRSTILLKGINIKQNSSVILEAIDDYGAIRKYKIK</sequence>
<comment type="similarity">
    <text evidence="2">Belongs to the periplasmic pilus chaperone family.</text>
</comment>
<feature type="domain" description="Pili assembly chaperone C-terminal" evidence="7">
    <location>
        <begin position="139"/>
        <end position="201"/>
    </location>
</feature>
<dbReference type="GO" id="GO:0071555">
    <property type="term" value="P:cell wall organization"/>
    <property type="evidence" value="ECO:0007669"/>
    <property type="project" value="InterPro"/>
</dbReference>
<evidence type="ECO:0000259" key="7">
    <source>
        <dbReference type="Pfam" id="PF02753"/>
    </source>
</evidence>
<dbReference type="InterPro" id="IPR016148">
    <property type="entry name" value="Pili_assmbl_chaperone_C"/>
</dbReference>
<dbReference type="EMBL" id="PYNF01000051">
    <property type="protein sequence ID" value="PSU88720.1"/>
    <property type="molecule type" value="Genomic_DNA"/>
</dbReference>
<name>A0A2T3KAG3_9GAMM</name>
<evidence type="ECO:0000256" key="1">
    <source>
        <dbReference type="ARBA" id="ARBA00004418"/>
    </source>
</evidence>
<dbReference type="InterPro" id="IPR001829">
    <property type="entry name" value="Pili_assmbl_chaperone_bac"/>
</dbReference>
<evidence type="ECO:0000256" key="2">
    <source>
        <dbReference type="ARBA" id="ARBA00007399"/>
    </source>
</evidence>
<evidence type="ECO:0000256" key="4">
    <source>
        <dbReference type="ARBA" id="ARBA00022764"/>
    </source>
</evidence>
<organism evidence="8 9">
    <name type="scientific">Photobacterium kishitanii</name>
    <dbReference type="NCBI Taxonomy" id="318456"/>
    <lineage>
        <taxon>Bacteria</taxon>
        <taxon>Pseudomonadati</taxon>
        <taxon>Pseudomonadota</taxon>
        <taxon>Gammaproteobacteria</taxon>
        <taxon>Vibrionales</taxon>
        <taxon>Vibrionaceae</taxon>
        <taxon>Photobacterium</taxon>
    </lineage>
</organism>
<comment type="subcellular location">
    <subcellularLocation>
        <location evidence="1">Periplasm</location>
    </subcellularLocation>
</comment>
<reference evidence="8 9" key="1">
    <citation type="submission" date="2018-01" db="EMBL/GenBank/DDBJ databases">
        <title>Whole genome sequencing of Histamine producing bacteria.</title>
        <authorList>
            <person name="Butler K."/>
        </authorList>
    </citation>
    <scope>NUCLEOTIDE SEQUENCE [LARGE SCALE GENOMIC DNA]</scope>
    <source>
        <strain evidence="8 9">FS-7.2</strain>
    </source>
</reference>
<feature type="domain" description="Pili assembly chaperone N-terminal" evidence="6">
    <location>
        <begin position="2"/>
        <end position="115"/>
    </location>
</feature>
<evidence type="ECO:0000313" key="9">
    <source>
        <dbReference type="Proteomes" id="UP000241426"/>
    </source>
</evidence>
<comment type="caution">
    <text evidence="8">The sequence shown here is derived from an EMBL/GenBank/DDBJ whole genome shotgun (WGS) entry which is preliminary data.</text>
</comment>
<dbReference type="Pfam" id="PF02753">
    <property type="entry name" value="PapD_C"/>
    <property type="match status" value="1"/>
</dbReference>
<gene>
    <name evidence="8" type="ORF">C9J27_25105</name>
</gene>
<dbReference type="AlphaFoldDB" id="A0A2T3KAG3"/>
<dbReference type="InterPro" id="IPR036316">
    <property type="entry name" value="Pili_assmbl_chap_C_dom_sf"/>
</dbReference>
<dbReference type="SUPFAM" id="SSF49354">
    <property type="entry name" value="PapD-like"/>
    <property type="match status" value="1"/>
</dbReference>
<dbReference type="InterPro" id="IPR050643">
    <property type="entry name" value="Periplasmic_pilus_chap"/>
</dbReference>
<keyword evidence="5" id="KW-0143">Chaperone</keyword>
<dbReference type="PRINTS" id="PR00969">
    <property type="entry name" value="CHAPERONPILI"/>
</dbReference>
<dbReference type="Pfam" id="PF00345">
    <property type="entry name" value="PapD_N"/>
    <property type="match status" value="1"/>
</dbReference>
<dbReference type="Proteomes" id="UP000241426">
    <property type="component" value="Unassembled WGS sequence"/>
</dbReference>
<evidence type="ECO:0000259" key="6">
    <source>
        <dbReference type="Pfam" id="PF00345"/>
    </source>
</evidence>
<protein>
    <submittedName>
        <fullName evidence="8">Fimbrial chaperone protein</fullName>
    </submittedName>
</protein>
<dbReference type="PANTHER" id="PTHR30251">
    <property type="entry name" value="PILUS ASSEMBLY CHAPERONE"/>
    <property type="match status" value="1"/>
</dbReference>
<dbReference type="InterPro" id="IPR016147">
    <property type="entry name" value="Pili_assmbl_chaperone_N"/>
</dbReference>
<dbReference type="GO" id="GO:0030288">
    <property type="term" value="C:outer membrane-bounded periplasmic space"/>
    <property type="evidence" value="ECO:0007669"/>
    <property type="project" value="InterPro"/>
</dbReference>
<dbReference type="Gene3D" id="2.60.40.10">
    <property type="entry name" value="Immunoglobulins"/>
    <property type="match status" value="2"/>
</dbReference>
<keyword evidence="3" id="KW-0732">Signal</keyword>
<dbReference type="SUPFAM" id="SSF49584">
    <property type="entry name" value="Periplasmic chaperone C-domain"/>
    <property type="match status" value="1"/>
</dbReference>
<dbReference type="InterPro" id="IPR013783">
    <property type="entry name" value="Ig-like_fold"/>
</dbReference>
<dbReference type="InterPro" id="IPR008962">
    <property type="entry name" value="PapD-like_sf"/>
</dbReference>
<keyword evidence="4" id="KW-0574">Periplasm</keyword>
<evidence type="ECO:0000313" key="8">
    <source>
        <dbReference type="EMBL" id="PSU88720.1"/>
    </source>
</evidence>
<proteinExistence type="inferred from homology"/>
<evidence type="ECO:0000256" key="3">
    <source>
        <dbReference type="ARBA" id="ARBA00022729"/>
    </source>
</evidence>
<evidence type="ECO:0000256" key="5">
    <source>
        <dbReference type="ARBA" id="ARBA00023186"/>
    </source>
</evidence>
<accession>A0A2T3KAG3</accession>